<dbReference type="Gene3D" id="3.10.20.30">
    <property type="match status" value="1"/>
</dbReference>
<keyword evidence="1" id="KW-0001">2Fe-2S</keyword>
<evidence type="ECO:0000313" key="7">
    <source>
        <dbReference type="EMBL" id="MDR6550691.1"/>
    </source>
</evidence>
<keyword evidence="2" id="KW-0479">Metal-binding</keyword>
<organism evidence="7 8">
    <name type="scientific">Paenibacillus qinlingensis</name>
    <dbReference type="NCBI Taxonomy" id="1837343"/>
    <lineage>
        <taxon>Bacteria</taxon>
        <taxon>Bacillati</taxon>
        <taxon>Bacillota</taxon>
        <taxon>Bacilli</taxon>
        <taxon>Bacillales</taxon>
        <taxon>Paenibacillaceae</taxon>
        <taxon>Paenibacillus</taxon>
    </lineage>
</organism>
<dbReference type="InterPro" id="IPR012675">
    <property type="entry name" value="Beta-grasp_dom_sf"/>
</dbReference>
<accession>A0ABU1NT79</accession>
<protein>
    <submittedName>
        <fullName evidence="7">Carbon-monoxide dehydrogenase small subunit</fullName>
        <ecNumber evidence="7">1.2.7.4</ecNumber>
    </submittedName>
</protein>
<dbReference type="EC" id="1.2.7.4" evidence="7"/>
<keyword evidence="3 7" id="KW-0560">Oxidoreductase</keyword>
<dbReference type="PROSITE" id="PS00197">
    <property type="entry name" value="2FE2S_FER_1"/>
    <property type="match status" value="1"/>
</dbReference>
<dbReference type="InterPro" id="IPR006058">
    <property type="entry name" value="2Fe2S_fd_BS"/>
</dbReference>
<dbReference type="RefSeq" id="WP_310225726.1">
    <property type="nucleotide sequence ID" value="NZ_JAVDSB010000002.1"/>
</dbReference>
<evidence type="ECO:0000256" key="2">
    <source>
        <dbReference type="ARBA" id="ARBA00022723"/>
    </source>
</evidence>
<evidence type="ECO:0000256" key="3">
    <source>
        <dbReference type="ARBA" id="ARBA00023002"/>
    </source>
</evidence>
<dbReference type="InterPro" id="IPR036010">
    <property type="entry name" value="2Fe-2S_ferredoxin-like_sf"/>
</dbReference>
<dbReference type="Gene3D" id="1.10.150.120">
    <property type="entry name" value="[2Fe-2S]-binding domain"/>
    <property type="match status" value="1"/>
</dbReference>
<dbReference type="SUPFAM" id="SSF47741">
    <property type="entry name" value="CO dehydrogenase ISP C-domain like"/>
    <property type="match status" value="1"/>
</dbReference>
<evidence type="ECO:0000259" key="6">
    <source>
        <dbReference type="PROSITE" id="PS51085"/>
    </source>
</evidence>
<dbReference type="CDD" id="cd00207">
    <property type="entry name" value="fer2"/>
    <property type="match status" value="1"/>
</dbReference>
<dbReference type="PANTHER" id="PTHR44379">
    <property type="entry name" value="OXIDOREDUCTASE WITH IRON-SULFUR SUBUNIT"/>
    <property type="match status" value="1"/>
</dbReference>
<feature type="domain" description="2Fe-2S ferredoxin-type" evidence="6">
    <location>
        <begin position="9"/>
        <end position="85"/>
    </location>
</feature>
<dbReference type="Pfam" id="PF00111">
    <property type="entry name" value="Fer2"/>
    <property type="match status" value="1"/>
</dbReference>
<reference evidence="7 8" key="1">
    <citation type="submission" date="2023-07" db="EMBL/GenBank/DDBJ databases">
        <title>Sorghum-associated microbial communities from plants grown in Nebraska, USA.</title>
        <authorList>
            <person name="Schachtman D."/>
        </authorList>
    </citation>
    <scope>NUCLEOTIDE SEQUENCE [LARGE SCALE GENOMIC DNA]</scope>
    <source>
        <strain evidence="7 8">CC258</strain>
    </source>
</reference>
<comment type="caution">
    <text evidence="7">The sequence shown here is derived from an EMBL/GenBank/DDBJ whole genome shotgun (WGS) entry which is preliminary data.</text>
</comment>
<dbReference type="InterPro" id="IPR036884">
    <property type="entry name" value="2Fe-2S-bd_dom_sf"/>
</dbReference>
<dbReference type="InterPro" id="IPR001041">
    <property type="entry name" value="2Fe-2S_ferredoxin-type"/>
</dbReference>
<dbReference type="InterPro" id="IPR051452">
    <property type="entry name" value="Diverse_Oxidoreductases"/>
</dbReference>
<evidence type="ECO:0000256" key="4">
    <source>
        <dbReference type="ARBA" id="ARBA00023004"/>
    </source>
</evidence>
<dbReference type="EMBL" id="JAVDSB010000002">
    <property type="protein sequence ID" value="MDR6550691.1"/>
    <property type="molecule type" value="Genomic_DNA"/>
</dbReference>
<keyword evidence="4" id="KW-0408">Iron</keyword>
<keyword evidence="8" id="KW-1185">Reference proteome</keyword>
<proteinExistence type="predicted"/>
<evidence type="ECO:0000256" key="5">
    <source>
        <dbReference type="ARBA" id="ARBA00023014"/>
    </source>
</evidence>
<dbReference type="Proteomes" id="UP001267290">
    <property type="component" value="Unassembled WGS sequence"/>
</dbReference>
<dbReference type="Pfam" id="PF01799">
    <property type="entry name" value="Fer2_2"/>
    <property type="match status" value="1"/>
</dbReference>
<evidence type="ECO:0000313" key="8">
    <source>
        <dbReference type="Proteomes" id="UP001267290"/>
    </source>
</evidence>
<dbReference type="GO" id="GO:0043885">
    <property type="term" value="F:anaerobic carbon-monoxide dehydrogenase activity"/>
    <property type="evidence" value="ECO:0007669"/>
    <property type="project" value="UniProtKB-EC"/>
</dbReference>
<dbReference type="PANTHER" id="PTHR44379:SF7">
    <property type="entry name" value="XANTHINE DEHYDROGENASE SUBUNIT E-RELATED"/>
    <property type="match status" value="1"/>
</dbReference>
<dbReference type="PROSITE" id="PS51085">
    <property type="entry name" value="2FE2S_FER_2"/>
    <property type="match status" value="1"/>
</dbReference>
<dbReference type="SUPFAM" id="SSF54292">
    <property type="entry name" value="2Fe-2S ferredoxin-like"/>
    <property type="match status" value="1"/>
</dbReference>
<gene>
    <name evidence="7" type="ORF">J2736_001878</name>
</gene>
<sequence>MQARGSGKREVELTVNGKRHQLTIRSADTLLRVLRESLGLTGAKAGCENGDCGACTVLVNGTPIKSCFMLAVEAPGSKVTTIEGLGGETAVQQAFIETFAFQCGFCTSGFIMVCHALLQSKPDADEDEIRGWLQSNLCRCTSYEEIQRAVQVAKAGLEQRGEQRV</sequence>
<dbReference type="InterPro" id="IPR002888">
    <property type="entry name" value="2Fe-2S-bd"/>
</dbReference>
<name>A0ABU1NT79_9BACL</name>
<evidence type="ECO:0000256" key="1">
    <source>
        <dbReference type="ARBA" id="ARBA00022714"/>
    </source>
</evidence>
<keyword evidence="5" id="KW-0411">Iron-sulfur</keyword>